<protein>
    <submittedName>
        <fullName evidence="2">Uncharacterized protein</fullName>
    </submittedName>
</protein>
<feature type="compositionally biased region" description="Polar residues" evidence="1">
    <location>
        <begin position="84"/>
        <end position="98"/>
    </location>
</feature>
<proteinExistence type="predicted"/>
<name>A0A8J2HF37_COTCN</name>
<accession>A0A8J2HF37</accession>
<evidence type="ECO:0000313" key="2">
    <source>
        <dbReference type="EMBL" id="CAG5092855.1"/>
    </source>
</evidence>
<dbReference type="OrthoDB" id="7689471at2759"/>
<feature type="region of interest" description="Disordered" evidence="1">
    <location>
        <begin position="224"/>
        <end position="261"/>
    </location>
</feature>
<dbReference type="AlphaFoldDB" id="A0A8J2HF37"/>
<evidence type="ECO:0000256" key="1">
    <source>
        <dbReference type="SAM" id="MobiDB-lite"/>
    </source>
</evidence>
<feature type="compositionally biased region" description="Low complexity" evidence="1">
    <location>
        <begin position="282"/>
        <end position="291"/>
    </location>
</feature>
<reference evidence="2" key="1">
    <citation type="submission" date="2021-04" db="EMBL/GenBank/DDBJ databases">
        <authorList>
            <person name="Chebbi M.A.C M."/>
        </authorList>
    </citation>
    <scope>NUCLEOTIDE SEQUENCE</scope>
</reference>
<feature type="compositionally biased region" description="Acidic residues" evidence="1">
    <location>
        <begin position="34"/>
        <end position="50"/>
    </location>
</feature>
<keyword evidence="3" id="KW-1185">Reference proteome</keyword>
<feature type="region of interest" description="Disordered" evidence="1">
    <location>
        <begin position="275"/>
        <end position="304"/>
    </location>
</feature>
<feature type="region of interest" description="Disordered" evidence="1">
    <location>
        <begin position="1"/>
        <end position="98"/>
    </location>
</feature>
<feature type="compositionally biased region" description="Polar residues" evidence="1">
    <location>
        <begin position="51"/>
        <end position="75"/>
    </location>
</feature>
<comment type="caution">
    <text evidence="2">The sequence shown here is derived from an EMBL/GenBank/DDBJ whole genome shotgun (WGS) entry which is preliminary data.</text>
</comment>
<organism evidence="2 3">
    <name type="scientific">Cotesia congregata</name>
    <name type="common">Parasitoid wasp</name>
    <name type="synonym">Apanteles congregatus</name>
    <dbReference type="NCBI Taxonomy" id="51543"/>
    <lineage>
        <taxon>Eukaryota</taxon>
        <taxon>Metazoa</taxon>
        <taxon>Ecdysozoa</taxon>
        <taxon>Arthropoda</taxon>
        <taxon>Hexapoda</taxon>
        <taxon>Insecta</taxon>
        <taxon>Pterygota</taxon>
        <taxon>Neoptera</taxon>
        <taxon>Endopterygota</taxon>
        <taxon>Hymenoptera</taxon>
        <taxon>Apocrita</taxon>
        <taxon>Ichneumonoidea</taxon>
        <taxon>Braconidae</taxon>
        <taxon>Microgastrinae</taxon>
        <taxon>Cotesia</taxon>
    </lineage>
</organism>
<gene>
    <name evidence="2" type="ORF">HICCMSTLAB_LOCUS6404</name>
</gene>
<dbReference type="EMBL" id="CAJNRD030001120">
    <property type="protein sequence ID" value="CAG5092855.1"/>
    <property type="molecule type" value="Genomic_DNA"/>
</dbReference>
<dbReference type="Proteomes" id="UP000786811">
    <property type="component" value="Unassembled WGS sequence"/>
</dbReference>
<evidence type="ECO:0000313" key="3">
    <source>
        <dbReference type="Proteomes" id="UP000786811"/>
    </source>
</evidence>
<sequence>MFKRTTKDMNFPPSKKQRLSSSKSSEKENQNLSVDEDSGLGPEIDNESSSDEAATSFGSQNSHFASQKTNINSKTPDFDRDSQSSEFVTQRRTRSLSLQDTSTMKKLVTHQPNAVFDKSPRKLSLRPKKIRQSSTPDIVLFFEDAADDQLVMSPQHDEHSSMEVDEAIDIFSQFSATQASKDNFNINTILETLESPLKNGDLSKASPVKIQSQHLENGNEILLTDSSVSTSQTNAQATEEETEKEGAELTQDSLSKNSTNDHADLFNAEFNQENAEFEDESVPSASSQESSTAEMPEIKKKRRRNGTHFTHIKKHTTQVIDSNLVVDNYKPGFNNDRELIVNNITMPKDFLSRLFRKMSKIELTKKIIIHYYGRDRMPKIALKEPTRKYPGKIYPSLLVNDSQVQDIMDLYEYYGPQVGLTGPPLPFKKVRQIIGTLCSQIRNFY</sequence>